<sequence length="162" mass="16756">MSVPPPYSTFSPTVVPPASRTGARVLSGLAGLVLTPVALGLLGYGGYRQQNVLATYAAHSDAVSVVLLVAGALLLLAVATLGAWSSAGPLLGGLLWGVLPGLVTLAMPQWGLELLNLVPWGQLRFGVATWLFTGALFGCGFLLVGTGLASSLVRRRREPHAR</sequence>
<feature type="transmembrane region" description="Helical" evidence="1">
    <location>
        <begin position="91"/>
        <end position="110"/>
    </location>
</feature>
<keyword evidence="1" id="KW-0472">Membrane</keyword>
<keyword evidence="1" id="KW-0812">Transmembrane</keyword>
<feature type="transmembrane region" description="Helical" evidence="1">
    <location>
        <begin position="25"/>
        <end position="45"/>
    </location>
</feature>
<evidence type="ECO:0000313" key="3">
    <source>
        <dbReference type="Proteomes" id="UP000243542"/>
    </source>
</evidence>
<dbReference type="AlphaFoldDB" id="A0A2A9F839"/>
<protein>
    <submittedName>
        <fullName evidence="2">Uncharacterized protein</fullName>
    </submittedName>
</protein>
<name>A0A2A9F839_9PSEU</name>
<accession>A0A2A9F839</accession>
<keyword evidence="1" id="KW-1133">Transmembrane helix</keyword>
<reference evidence="2 3" key="1">
    <citation type="submission" date="2017-10" db="EMBL/GenBank/DDBJ databases">
        <title>Sequencing the genomes of 1000 actinobacteria strains.</title>
        <authorList>
            <person name="Klenk H.-P."/>
        </authorList>
    </citation>
    <scope>NUCLEOTIDE SEQUENCE [LARGE SCALE GENOMIC DNA]</scope>
    <source>
        <strain evidence="2 3">DSM 46092</strain>
    </source>
</reference>
<organism evidence="2 3">
    <name type="scientific">Amycolatopsis sulphurea</name>
    <dbReference type="NCBI Taxonomy" id="76022"/>
    <lineage>
        <taxon>Bacteria</taxon>
        <taxon>Bacillati</taxon>
        <taxon>Actinomycetota</taxon>
        <taxon>Actinomycetes</taxon>
        <taxon>Pseudonocardiales</taxon>
        <taxon>Pseudonocardiaceae</taxon>
        <taxon>Amycolatopsis</taxon>
    </lineage>
</organism>
<evidence type="ECO:0000313" key="2">
    <source>
        <dbReference type="EMBL" id="PFG47504.1"/>
    </source>
</evidence>
<comment type="caution">
    <text evidence="2">The sequence shown here is derived from an EMBL/GenBank/DDBJ whole genome shotgun (WGS) entry which is preliminary data.</text>
</comment>
<evidence type="ECO:0000256" key="1">
    <source>
        <dbReference type="SAM" id="Phobius"/>
    </source>
</evidence>
<feature type="transmembrane region" description="Helical" evidence="1">
    <location>
        <begin position="130"/>
        <end position="153"/>
    </location>
</feature>
<feature type="transmembrane region" description="Helical" evidence="1">
    <location>
        <begin position="65"/>
        <end position="84"/>
    </location>
</feature>
<gene>
    <name evidence="2" type="ORF">ATK36_2549</name>
</gene>
<dbReference type="EMBL" id="PDJK01000002">
    <property type="protein sequence ID" value="PFG47504.1"/>
    <property type="molecule type" value="Genomic_DNA"/>
</dbReference>
<proteinExistence type="predicted"/>
<dbReference type="RefSeq" id="WP_245914661.1">
    <property type="nucleotide sequence ID" value="NZ_JBIAKZ010000011.1"/>
</dbReference>
<dbReference type="Proteomes" id="UP000243542">
    <property type="component" value="Unassembled WGS sequence"/>
</dbReference>
<keyword evidence="3" id="KW-1185">Reference proteome</keyword>